<comment type="caution">
    <text evidence="10">The sequence shown here is derived from an EMBL/GenBank/DDBJ whole genome shotgun (WGS) entry which is preliminary data.</text>
</comment>
<dbReference type="EMBL" id="JBFNXQ010000004">
    <property type="protein sequence ID" value="MEX5717245.1"/>
    <property type="molecule type" value="Genomic_DNA"/>
</dbReference>
<feature type="transmembrane region" description="Helical" evidence="7">
    <location>
        <begin position="94"/>
        <end position="113"/>
    </location>
</feature>
<reference evidence="10 11" key="1">
    <citation type="submission" date="2024-06" db="EMBL/GenBank/DDBJ databases">
        <title>Draft genome sequence of Geodermatophilus badlandi, a novel member of the Geodermatophilaceae isolated from badland sedimentary rocks in the Red desert, Wyoming, USA.</title>
        <authorList>
            <person name="Ben Tekaya S."/>
            <person name="Nouioui I."/>
            <person name="Flores G.M."/>
            <person name="Shaal M.N."/>
            <person name="Bredoire F."/>
            <person name="Basile F."/>
            <person name="Van Diepen L."/>
            <person name="Ward N.L."/>
        </authorList>
    </citation>
    <scope>NUCLEOTIDE SEQUENCE [LARGE SCALE GENOMIC DNA]</scope>
    <source>
        <strain evidence="10 11">WL48A</strain>
    </source>
</reference>
<evidence type="ECO:0000256" key="5">
    <source>
        <dbReference type="ARBA" id="ARBA00023136"/>
    </source>
</evidence>
<evidence type="ECO:0000256" key="7">
    <source>
        <dbReference type="SAM" id="Phobius"/>
    </source>
</evidence>
<feature type="region of interest" description="Disordered" evidence="6">
    <location>
        <begin position="1"/>
        <end position="23"/>
    </location>
</feature>
<evidence type="ECO:0000256" key="2">
    <source>
        <dbReference type="ARBA" id="ARBA00022475"/>
    </source>
</evidence>
<feature type="transmembrane region" description="Helical" evidence="7">
    <location>
        <begin position="153"/>
        <end position="172"/>
    </location>
</feature>
<dbReference type="Pfam" id="PF04024">
    <property type="entry name" value="PspC"/>
    <property type="match status" value="1"/>
</dbReference>
<evidence type="ECO:0000256" key="3">
    <source>
        <dbReference type="ARBA" id="ARBA00022692"/>
    </source>
</evidence>
<feature type="transmembrane region" description="Helical" evidence="7">
    <location>
        <begin position="125"/>
        <end position="144"/>
    </location>
</feature>
<proteinExistence type="predicted"/>
<keyword evidence="11" id="KW-1185">Reference proteome</keyword>
<feature type="domain" description="Phage shock protein PspC N-terminal" evidence="8">
    <location>
        <begin position="20"/>
        <end position="75"/>
    </location>
</feature>
<dbReference type="InterPro" id="IPR024425">
    <property type="entry name" value="LiaF-like_C"/>
</dbReference>
<keyword evidence="5 7" id="KW-0472">Membrane</keyword>
<accession>A0ABV3XBM9</accession>
<keyword evidence="4 7" id="KW-1133">Transmembrane helix</keyword>
<protein>
    <submittedName>
        <fullName evidence="10">PspC domain-containing protein</fullName>
    </submittedName>
</protein>
<evidence type="ECO:0000259" key="9">
    <source>
        <dbReference type="Pfam" id="PF09922"/>
    </source>
</evidence>
<name>A0ABV3XBM9_9ACTN</name>
<evidence type="ECO:0000313" key="10">
    <source>
        <dbReference type="EMBL" id="MEX5717245.1"/>
    </source>
</evidence>
<feature type="transmembrane region" description="Helical" evidence="7">
    <location>
        <begin position="46"/>
        <end position="73"/>
    </location>
</feature>
<dbReference type="PANTHER" id="PTHR33885">
    <property type="entry name" value="PHAGE SHOCK PROTEIN C"/>
    <property type="match status" value="1"/>
</dbReference>
<evidence type="ECO:0000256" key="1">
    <source>
        <dbReference type="ARBA" id="ARBA00004162"/>
    </source>
</evidence>
<dbReference type="InterPro" id="IPR007168">
    <property type="entry name" value="Phageshock_PspC_N"/>
</dbReference>
<comment type="subcellular location">
    <subcellularLocation>
        <location evidence="1">Cell membrane</location>
        <topology evidence="1">Single-pass membrane protein</topology>
    </subcellularLocation>
</comment>
<keyword evidence="3 7" id="KW-0812">Transmembrane</keyword>
<feature type="domain" description="Cell wall-active antibiotics response LiaF-like C-terminal" evidence="9">
    <location>
        <begin position="202"/>
        <end position="291"/>
    </location>
</feature>
<evidence type="ECO:0000256" key="6">
    <source>
        <dbReference type="SAM" id="MobiDB-lite"/>
    </source>
</evidence>
<evidence type="ECO:0000256" key="4">
    <source>
        <dbReference type="ARBA" id="ARBA00022989"/>
    </source>
</evidence>
<gene>
    <name evidence="10" type="ORF">ABQ292_02550</name>
</gene>
<dbReference type="Pfam" id="PF09922">
    <property type="entry name" value="LiaF-like_C"/>
    <property type="match status" value="1"/>
</dbReference>
<dbReference type="RefSeq" id="WP_369202883.1">
    <property type="nucleotide sequence ID" value="NZ_JBFNXQ010000004.1"/>
</dbReference>
<keyword evidence="2" id="KW-1003">Cell membrane</keyword>
<feature type="compositionally biased region" description="Pro residues" evidence="6">
    <location>
        <begin position="1"/>
        <end position="16"/>
    </location>
</feature>
<dbReference type="InterPro" id="IPR052027">
    <property type="entry name" value="PspC"/>
</dbReference>
<organism evidence="10 11">
    <name type="scientific">Geodermatophilus maliterrae</name>
    <dbReference type="NCBI Taxonomy" id="3162531"/>
    <lineage>
        <taxon>Bacteria</taxon>
        <taxon>Bacillati</taxon>
        <taxon>Actinomycetota</taxon>
        <taxon>Actinomycetes</taxon>
        <taxon>Geodermatophilales</taxon>
        <taxon>Geodermatophilaceae</taxon>
        <taxon>Geodermatophilus</taxon>
    </lineage>
</organism>
<evidence type="ECO:0000259" key="8">
    <source>
        <dbReference type="Pfam" id="PF04024"/>
    </source>
</evidence>
<sequence length="294" mass="30223">MTAAPPPAPLTEPPPVARSSLRRSRTDKVVGGVAGGLAEYSGIDALLWRVGFVALTVAGGSGVLVYLLLWLLMPAGPRRPVDGAPAQPPGPRSPVAGITVAGLLIAVGLLVLVTRYTDLDLGPTGVLATALLVVGLGLVGSSFARGRSPRRGLIAVGAVLSVALLFASTVPWTDGDDDDFGGGMGDRTYRPTSVAEVDDVYRLGAGDLEVDLSEIDLGDRDRPLEVRIEHGAGDLDVTVPEDADVRIDVESGIGEVDLLGRSDGGLFPADDGDGEADLVLTIEHGVGDVEVSRA</sequence>
<dbReference type="Proteomes" id="UP001560045">
    <property type="component" value="Unassembled WGS sequence"/>
</dbReference>
<evidence type="ECO:0000313" key="11">
    <source>
        <dbReference type="Proteomes" id="UP001560045"/>
    </source>
</evidence>
<dbReference type="PANTHER" id="PTHR33885:SF3">
    <property type="entry name" value="PHAGE SHOCK PROTEIN C"/>
    <property type="match status" value="1"/>
</dbReference>